<sequence length="127" mass="14234">MAKIQYKQEKGVLHIGGGRFFYGQKPVEVHDSDELLLKFQDLELAEDDNAPTDPDDGGGGLEETEENKDPENEPETFTTSSLKKFNAVEQKAIIENLGGNVEETNNEDERIALILQLQEEKPEESDN</sequence>
<feature type="region of interest" description="Disordered" evidence="1">
    <location>
        <begin position="43"/>
        <end position="82"/>
    </location>
</feature>
<organism evidence="3 4">
    <name type="scientific">Virgibacillus dokdonensis</name>
    <dbReference type="NCBI Taxonomy" id="302167"/>
    <lineage>
        <taxon>Bacteria</taxon>
        <taxon>Bacillati</taxon>
        <taxon>Bacillota</taxon>
        <taxon>Bacilli</taxon>
        <taxon>Bacillales</taxon>
        <taxon>Bacillaceae</taxon>
        <taxon>Virgibacillus</taxon>
    </lineage>
</organism>
<dbReference type="AlphaFoldDB" id="A0A3E0WXD5"/>
<dbReference type="InterPro" id="IPR036269">
    <property type="entry name" value="Rho_N_sf"/>
</dbReference>
<dbReference type="InterPro" id="IPR048424">
    <property type="entry name" value="YqbF_HeH"/>
</dbReference>
<feature type="domain" description="YqbF C-terminal" evidence="2">
    <location>
        <begin position="78"/>
        <end position="116"/>
    </location>
</feature>
<comment type="caution">
    <text evidence="3">The sequence shown here is derived from an EMBL/GenBank/DDBJ whole genome shotgun (WGS) entry which is preliminary data.</text>
</comment>
<proteinExistence type="predicted"/>
<gene>
    <name evidence="3" type="ORF">CAI16_02905</name>
</gene>
<feature type="compositionally biased region" description="Acidic residues" evidence="1">
    <location>
        <begin position="43"/>
        <end position="74"/>
    </location>
</feature>
<dbReference type="Gene3D" id="1.10.720.10">
    <property type="match status" value="1"/>
</dbReference>
<dbReference type="RefSeq" id="WP_116277203.1">
    <property type="nucleotide sequence ID" value="NZ_NFZX01000003.1"/>
</dbReference>
<dbReference type="Pfam" id="PF21488">
    <property type="entry name" value="YqbF_HeH"/>
    <property type="match status" value="1"/>
</dbReference>
<evidence type="ECO:0000313" key="3">
    <source>
        <dbReference type="EMBL" id="RFA37039.1"/>
    </source>
</evidence>
<name>A0A3E0WXD5_9BACI</name>
<dbReference type="Proteomes" id="UP000256488">
    <property type="component" value="Unassembled WGS sequence"/>
</dbReference>
<evidence type="ECO:0000259" key="2">
    <source>
        <dbReference type="Pfam" id="PF21488"/>
    </source>
</evidence>
<accession>A0A3E0WXD5</accession>
<dbReference type="EMBL" id="NFZX01000003">
    <property type="protein sequence ID" value="RFA37039.1"/>
    <property type="molecule type" value="Genomic_DNA"/>
</dbReference>
<evidence type="ECO:0000313" key="4">
    <source>
        <dbReference type="Proteomes" id="UP000256488"/>
    </source>
</evidence>
<dbReference type="SUPFAM" id="SSF68912">
    <property type="entry name" value="Rho N-terminal domain-like"/>
    <property type="match status" value="1"/>
</dbReference>
<reference evidence="3 4" key="1">
    <citation type="submission" date="2017-05" db="EMBL/GenBank/DDBJ databases">
        <title>Virgibacillus sp. AK90 isolated from a saltern of Kakinada, India.</title>
        <authorList>
            <person name="Gupta V."/>
            <person name="Sidhu C."/>
            <person name="Korpole S."/>
            <person name="Pinnaka A.K."/>
        </authorList>
    </citation>
    <scope>NUCLEOTIDE SEQUENCE [LARGE SCALE GENOMIC DNA]</scope>
    <source>
        <strain evidence="3 4">AK90</strain>
    </source>
</reference>
<protein>
    <recommendedName>
        <fullName evidence="2">YqbF C-terminal domain-containing protein</fullName>
    </recommendedName>
</protein>
<evidence type="ECO:0000256" key="1">
    <source>
        <dbReference type="SAM" id="MobiDB-lite"/>
    </source>
</evidence>